<gene>
    <name evidence="2" type="ORF">SVUK_LOCUS2721</name>
</gene>
<dbReference type="Proteomes" id="UP000270094">
    <property type="component" value="Unassembled WGS sequence"/>
</dbReference>
<reference evidence="2 3" key="1">
    <citation type="submission" date="2018-11" db="EMBL/GenBank/DDBJ databases">
        <authorList>
            <consortium name="Pathogen Informatics"/>
        </authorList>
    </citation>
    <scope>NUCLEOTIDE SEQUENCE [LARGE SCALE GENOMIC DNA]</scope>
</reference>
<protein>
    <submittedName>
        <fullName evidence="2">Uncharacterized protein</fullName>
    </submittedName>
</protein>
<name>A0A3P7III5_STRVU</name>
<dbReference type="OrthoDB" id="7721051at2759"/>
<dbReference type="AlphaFoldDB" id="A0A3P7III5"/>
<evidence type="ECO:0000313" key="2">
    <source>
        <dbReference type="EMBL" id="VDM67723.1"/>
    </source>
</evidence>
<organism evidence="2 3">
    <name type="scientific">Strongylus vulgaris</name>
    <name type="common">Blood worm</name>
    <dbReference type="NCBI Taxonomy" id="40348"/>
    <lineage>
        <taxon>Eukaryota</taxon>
        <taxon>Metazoa</taxon>
        <taxon>Ecdysozoa</taxon>
        <taxon>Nematoda</taxon>
        <taxon>Chromadorea</taxon>
        <taxon>Rhabditida</taxon>
        <taxon>Rhabditina</taxon>
        <taxon>Rhabditomorpha</taxon>
        <taxon>Strongyloidea</taxon>
        <taxon>Strongylidae</taxon>
        <taxon>Strongylus</taxon>
    </lineage>
</organism>
<keyword evidence="3" id="KW-1185">Reference proteome</keyword>
<accession>A0A3P7III5</accession>
<feature type="region of interest" description="Disordered" evidence="1">
    <location>
        <begin position="26"/>
        <end position="62"/>
    </location>
</feature>
<evidence type="ECO:0000313" key="3">
    <source>
        <dbReference type="Proteomes" id="UP000270094"/>
    </source>
</evidence>
<dbReference type="EMBL" id="UYYB01006317">
    <property type="protein sequence ID" value="VDM67723.1"/>
    <property type="molecule type" value="Genomic_DNA"/>
</dbReference>
<evidence type="ECO:0000256" key="1">
    <source>
        <dbReference type="SAM" id="MobiDB-lite"/>
    </source>
</evidence>
<sequence length="111" mass="12369">MLDKSGKLNCEDDHYMKFCCGTCRSLSQQGNGKPPSSEITTTKPLAFKSLPPGYTSTPSHHRCTDKEGQEKCEELARYNKLNCDELDDVARCCATCNAIIDYLETMISHKA</sequence>
<proteinExistence type="predicted"/>